<dbReference type="AlphaFoldDB" id="A0A7S2D3N9"/>
<evidence type="ECO:0000256" key="2">
    <source>
        <dbReference type="ARBA" id="ARBA00023186"/>
    </source>
</evidence>
<gene>
    <name evidence="3" type="ORF">DSPE1174_LOCUS19037</name>
</gene>
<organism evidence="3">
    <name type="scientific">Octactis speculum</name>
    <dbReference type="NCBI Taxonomy" id="3111310"/>
    <lineage>
        <taxon>Eukaryota</taxon>
        <taxon>Sar</taxon>
        <taxon>Stramenopiles</taxon>
        <taxon>Ochrophyta</taxon>
        <taxon>Dictyochophyceae</taxon>
        <taxon>Dictyochales</taxon>
        <taxon>Dictyochaceae</taxon>
        <taxon>Octactis</taxon>
    </lineage>
</organism>
<proteinExistence type="predicted"/>
<keyword evidence="2" id="KW-0143">Chaperone</keyword>
<name>A0A7S2D3N9_9STRA</name>
<keyword evidence="1" id="KW-0496">Mitochondrion</keyword>
<dbReference type="InterPro" id="IPR036714">
    <property type="entry name" value="SDH_sf"/>
</dbReference>
<dbReference type="PANTHER" id="PTHR12469">
    <property type="entry name" value="PROTEIN EMI5 HOMOLOG, MITOCHONDRIAL"/>
    <property type="match status" value="1"/>
</dbReference>
<evidence type="ECO:0000256" key="1">
    <source>
        <dbReference type="ARBA" id="ARBA00023128"/>
    </source>
</evidence>
<dbReference type="Pfam" id="PF03937">
    <property type="entry name" value="Sdh5"/>
    <property type="match status" value="1"/>
</dbReference>
<dbReference type="SUPFAM" id="SSF109910">
    <property type="entry name" value="YgfY-like"/>
    <property type="match status" value="1"/>
</dbReference>
<dbReference type="PANTHER" id="PTHR12469:SF2">
    <property type="entry name" value="SUCCINATE DEHYDROGENASE ASSEMBLY FACTOR 2, MITOCHONDRIAL"/>
    <property type="match status" value="1"/>
</dbReference>
<dbReference type="GO" id="GO:0005739">
    <property type="term" value="C:mitochondrion"/>
    <property type="evidence" value="ECO:0007669"/>
    <property type="project" value="TreeGrafter"/>
</dbReference>
<dbReference type="GO" id="GO:0006121">
    <property type="term" value="P:mitochondrial electron transport, succinate to ubiquinone"/>
    <property type="evidence" value="ECO:0007669"/>
    <property type="project" value="TreeGrafter"/>
</dbReference>
<reference evidence="3" key="1">
    <citation type="submission" date="2021-01" db="EMBL/GenBank/DDBJ databases">
        <authorList>
            <person name="Corre E."/>
            <person name="Pelletier E."/>
            <person name="Niang G."/>
            <person name="Scheremetjew M."/>
            <person name="Finn R."/>
            <person name="Kale V."/>
            <person name="Holt S."/>
            <person name="Cochrane G."/>
            <person name="Meng A."/>
            <person name="Brown T."/>
            <person name="Cohen L."/>
        </authorList>
    </citation>
    <scope>NUCLEOTIDE SEQUENCE</scope>
    <source>
        <strain evidence="3">CCMP1381</strain>
    </source>
</reference>
<evidence type="ECO:0000313" key="3">
    <source>
        <dbReference type="EMBL" id="CAD9443264.1"/>
    </source>
</evidence>
<dbReference type="GO" id="GO:0006099">
    <property type="term" value="P:tricarboxylic acid cycle"/>
    <property type="evidence" value="ECO:0007669"/>
    <property type="project" value="TreeGrafter"/>
</dbReference>
<dbReference type="GO" id="GO:0034553">
    <property type="term" value="P:mitochondrial respiratory chain complex II assembly"/>
    <property type="evidence" value="ECO:0007669"/>
    <property type="project" value="TreeGrafter"/>
</dbReference>
<dbReference type="InterPro" id="IPR005631">
    <property type="entry name" value="SDH"/>
</dbReference>
<accession>A0A7S2D3N9</accession>
<sequence>MQGVIRVLWASQKIRALPALQNSVASQCSNFSTKQTIKDIEDNYGLEASLSERAKARDKSLRLEHESLKTDVSASNYGTRSIDPDGIRRKRIIYRSKQRGWLEVDLLLGTWAVKHVPDLTVEELDQYETILNRETMDIFNYITGKEAPPPEIDNAIMVQLKKWTISSPLGVASPVDYEAAKENSNLT</sequence>
<dbReference type="Gene3D" id="1.10.150.250">
    <property type="entry name" value="Flavinator of succinate dehydrogenase"/>
    <property type="match status" value="1"/>
</dbReference>
<dbReference type="FunFam" id="1.10.150.250:FF:000004">
    <property type="entry name" value="Succinate dehydrogenase assembly factor 2, mitochondrial"/>
    <property type="match status" value="1"/>
</dbReference>
<evidence type="ECO:0008006" key="4">
    <source>
        <dbReference type="Google" id="ProtNLM"/>
    </source>
</evidence>
<dbReference type="EMBL" id="HBGS01036758">
    <property type="protein sequence ID" value="CAD9443264.1"/>
    <property type="molecule type" value="Transcribed_RNA"/>
</dbReference>
<protein>
    <recommendedName>
        <fullName evidence="4">Succinate dehydrogenase assembly factor 2, mitochondrial</fullName>
    </recommendedName>
</protein>